<feature type="compositionally biased region" description="Low complexity" evidence="4">
    <location>
        <begin position="339"/>
        <end position="349"/>
    </location>
</feature>
<dbReference type="GO" id="GO:0003700">
    <property type="term" value="F:DNA-binding transcription factor activity"/>
    <property type="evidence" value="ECO:0007669"/>
    <property type="project" value="InterPro"/>
</dbReference>
<protein>
    <submittedName>
        <fullName evidence="6">AraC-like DNA-binding protein</fullName>
    </submittedName>
</protein>
<dbReference type="Pfam" id="PF12852">
    <property type="entry name" value="Cupin_6"/>
    <property type="match status" value="1"/>
</dbReference>
<keyword evidence="1" id="KW-0805">Transcription regulation</keyword>
<accession>A0A7W3PE84</accession>
<gene>
    <name evidence="6" type="ORF">FHX71_002742</name>
</gene>
<dbReference type="PANTHER" id="PTHR46796">
    <property type="entry name" value="HTH-TYPE TRANSCRIPTIONAL ACTIVATOR RHAS-RELATED"/>
    <property type="match status" value="1"/>
</dbReference>
<dbReference type="EMBL" id="JACGWV010000001">
    <property type="protein sequence ID" value="MBA8808800.1"/>
    <property type="molecule type" value="Genomic_DNA"/>
</dbReference>
<dbReference type="InterPro" id="IPR050204">
    <property type="entry name" value="AraC_XylS_family_regulators"/>
</dbReference>
<organism evidence="6 7">
    <name type="scientific">Promicromonospora sukumoe</name>
    <dbReference type="NCBI Taxonomy" id="88382"/>
    <lineage>
        <taxon>Bacteria</taxon>
        <taxon>Bacillati</taxon>
        <taxon>Actinomycetota</taxon>
        <taxon>Actinomycetes</taxon>
        <taxon>Micrococcales</taxon>
        <taxon>Promicromonosporaceae</taxon>
        <taxon>Promicromonospora</taxon>
    </lineage>
</organism>
<evidence type="ECO:0000313" key="7">
    <source>
        <dbReference type="Proteomes" id="UP000540568"/>
    </source>
</evidence>
<dbReference type="AlphaFoldDB" id="A0A7W3PE84"/>
<name>A0A7W3PE84_9MICO</name>
<sequence length="357" mass="37225">MDDQLSEVFDLVEVRGVVSGGFAVRGPWVSRATVEGLKFVAMVSGSARLTTDTTEDPVHLGPGEVVVLNGPTRFVATGGSGDGPPREVVPDADFSSFAAALPLSAGGPEHAVVIGGHVDLDPAGQELLRQALPRVAHVRGSGVGADNLRGSLHRLFVEVTGARMGSAFAVRQHGQLLLLEVLRAYVEQAGLPPGWLRLLADERLRPAVGLFHADPARAWGLAELSRAAAMSRTSFAERFRAVAGVPPIAYLNRWRMLLARRALRDGDTRVGALAAELGYASESAFSTAFKREVGESPLRYRARARASAAARLTTPGPTPAQAGSESVSPAPAPAPSTPAAPAGSAAAGRRPARAPRG</sequence>
<dbReference type="Gene3D" id="1.10.10.60">
    <property type="entry name" value="Homeodomain-like"/>
    <property type="match status" value="1"/>
</dbReference>
<dbReference type="RefSeq" id="WP_220489675.1">
    <property type="nucleotide sequence ID" value="NZ_BAAATF010000003.1"/>
</dbReference>
<dbReference type="SUPFAM" id="SSF46689">
    <property type="entry name" value="Homeodomain-like"/>
    <property type="match status" value="2"/>
</dbReference>
<feature type="domain" description="HTH araC/xylS-type" evidence="5">
    <location>
        <begin position="205"/>
        <end position="303"/>
    </location>
</feature>
<keyword evidence="3" id="KW-0804">Transcription</keyword>
<evidence type="ECO:0000256" key="1">
    <source>
        <dbReference type="ARBA" id="ARBA00023015"/>
    </source>
</evidence>
<dbReference type="GO" id="GO:0043565">
    <property type="term" value="F:sequence-specific DNA binding"/>
    <property type="evidence" value="ECO:0007669"/>
    <property type="project" value="InterPro"/>
</dbReference>
<dbReference type="PANTHER" id="PTHR46796:SF7">
    <property type="entry name" value="ARAC FAMILY TRANSCRIPTIONAL REGULATOR"/>
    <property type="match status" value="1"/>
</dbReference>
<dbReference type="InterPro" id="IPR009057">
    <property type="entry name" value="Homeodomain-like_sf"/>
</dbReference>
<dbReference type="PROSITE" id="PS01124">
    <property type="entry name" value="HTH_ARAC_FAMILY_2"/>
    <property type="match status" value="1"/>
</dbReference>
<dbReference type="PROSITE" id="PS00041">
    <property type="entry name" value="HTH_ARAC_FAMILY_1"/>
    <property type="match status" value="1"/>
</dbReference>
<evidence type="ECO:0000256" key="4">
    <source>
        <dbReference type="SAM" id="MobiDB-lite"/>
    </source>
</evidence>
<keyword evidence="2 6" id="KW-0238">DNA-binding</keyword>
<dbReference type="InterPro" id="IPR032783">
    <property type="entry name" value="AraC_lig"/>
</dbReference>
<keyword evidence="7" id="KW-1185">Reference proteome</keyword>
<dbReference type="SMART" id="SM00342">
    <property type="entry name" value="HTH_ARAC"/>
    <property type="match status" value="1"/>
</dbReference>
<dbReference type="Pfam" id="PF12833">
    <property type="entry name" value="HTH_18"/>
    <property type="match status" value="1"/>
</dbReference>
<dbReference type="InterPro" id="IPR018060">
    <property type="entry name" value="HTH_AraC"/>
</dbReference>
<dbReference type="Proteomes" id="UP000540568">
    <property type="component" value="Unassembled WGS sequence"/>
</dbReference>
<dbReference type="PRINTS" id="PR00032">
    <property type="entry name" value="HTHARAC"/>
</dbReference>
<evidence type="ECO:0000313" key="6">
    <source>
        <dbReference type="EMBL" id="MBA8808800.1"/>
    </source>
</evidence>
<proteinExistence type="predicted"/>
<evidence type="ECO:0000256" key="2">
    <source>
        <dbReference type="ARBA" id="ARBA00023125"/>
    </source>
</evidence>
<dbReference type="InterPro" id="IPR018062">
    <property type="entry name" value="HTH_AraC-typ_CS"/>
</dbReference>
<evidence type="ECO:0000259" key="5">
    <source>
        <dbReference type="PROSITE" id="PS01124"/>
    </source>
</evidence>
<feature type="region of interest" description="Disordered" evidence="4">
    <location>
        <begin position="307"/>
        <end position="357"/>
    </location>
</feature>
<evidence type="ECO:0000256" key="3">
    <source>
        <dbReference type="ARBA" id="ARBA00023163"/>
    </source>
</evidence>
<comment type="caution">
    <text evidence="6">The sequence shown here is derived from an EMBL/GenBank/DDBJ whole genome shotgun (WGS) entry which is preliminary data.</text>
</comment>
<dbReference type="InterPro" id="IPR020449">
    <property type="entry name" value="Tscrpt_reg_AraC-type_HTH"/>
</dbReference>
<reference evidence="6 7" key="1">
    <citation type="submission" date="2020-07" db="EMBL/GenBank/DDBJ databases">
        <title>Sequencing the genomes of 1000 actinobacteria strains.</title>
        <authorList>
            <person name="Klenk H.-P."/>
        </authorList>
    </citation>
    <scope>NUCLEOTIDE SEQUENCE [LARGE SCALE GENOMIC DNA]</scope>
    <source>
        <strain evidence="6 7">DSM 44121</strain>
    </source>
</reference>